<keyword evidence="3" id="KW-0560">Oxidoreductase</keyword>
<dbReference type="SUPFAM" id="SSF51197">
    <property type="entry name" value="Clavaminate synthase-like"/>
    <property type="match status" value="1"/>
</dbReference>
<keyword evidence="4" id="KW-0472">Membrane</keyword>
<dbReference type="PANTHER" id="PTHR46332">
    <property type="entry name" value="ASPARTATE BETA-HYDROXYLASE DOMAIN-CONTAINING PROTEIN 2"/>
    <property type="match status" value="1"/>
</dbReference>
<dbReference type="InterPro" id="IPR007803">
    <property type="entry name" value="Asp/Arg/Pro-Hydrxlase"/>
</dbReference>
<proteinExistence type="inferred from homology"/>
<dbReference type="InterPro" id="IPR027443">
    <property type="entry name" value="IPNS-like_sf"/>
</dbReference>
<evidence type="ECO:0000256" key="2">
    <source>
        <dbReference type="ARBA" id="ARBA00022964"/>
    </source>
</evidence>
<sequence>MNMAFLILLLAMVYAIGSVFYVYRMRGQHRYASLSQYLRKSWPVFAPFNCLLYMATRPEARHPVLEPHYLEGIHRLRRNWRRIRDEALALHAAGSIDAASAPGTAGHHDVGFRTFHKRGWRRFYLSWYGEPHRSAQRLCPGTVRLLEGIPGVRAAMFSVLPPGAELSLHSDPLACSLRYHLGLDTPESDDCFIQVDGHPVSWRNGQDFVFDETYPHFVRNDTDAVRIILMCDVERPMHLPGRVFNRLYAGLARGMTVPNTPEDWQGPVSWLFARVAPLRERGLRLKRSHRRLYDLLKLSLNIGLLLLCLGGVWAVLEFASQAFALMQHYASGITFPIFFLGRSWQ</sequence>
<feature type="transmembrane region" description="Helical" evidence="4">
    <location>
        <begin position="6"/>
        <end position="23"/>
    </location>
</feature>
<comment type="similarity">
    <text evidence="1">Belongs to the aspartyl/asparaginyl beta-hydroxylase family.</text>
</comment>
<dbReference type="RefSeq" id="WP_311191242.1">
    <property type="nucleotide sequence ID" value="NZ_CP115541.1"/>
</dbReference>
<feature type="domain" description="Aspartyl/asparaginy/proline hydroxylase" evidence="5">
    <location>
        <begin position="78"/>
        <end position="236"/>
    </location>
</feature>
<evidence type="ECO:0000313" key="7">
    <source>
        <dbReference type="Proteomes" id="UP001302072"/>
    </source>
</evidence>
<dbReference type="PANTHER" id="PTHR46332:SF5">
    <property type="entry name" value="ASPARTATE BETA-HYDROXYLASE DOMAIN CONTAINING 2"/>
    <property type="match status" value="1"/>
</dbReference>
<keyword evidence="7" id="KW-1185">Reference proteome</keyword>
<feature type="transmembrane region" description="Helical" evidence="4">
    <location>
        <begin position="295"/>
        <end position="316"/>
    </location>
</feature>
<gene>
    <name evidence="6" type="ORF">PDM29_17045</name>
</gene>
<keyword evidence="4" id="KW-0812">Transmembrane</keyword>
<dbReference type="Gene3D" id="2.60.120.330">
    <property type="entry name" value="B-lactam Antibiotic, Isopenicillin N Synthase, Chain"/>
    <property type="match status" value="1"/>
</dbReference>
<evidence type="ECO:0000313" key="6">
    <source>
        <dbReference type="EMBL" id="WNH52029.1"/>
    </source>
</evidence>
<evidence type="ECO:0000256" key="1">
    <source>
        <dbReference type="ARBA" id="ARBA00007730"/>
    </source>
</evidence>
<dbReference type="InterPro" id="IPR051821">
    <property type="entry name" value="Asp/Asn_beta-hydroxylase"/>
</dbReference>
<evidence type="ECO:0000259" key="5">
    <source>
        <dbReference type="Pfam" id="PF05118"/>
    </source>
</evidence>
<accession>A0ABY9YMA9</accession>
<evidence type="ECO:0000256" key="3">
    <source>
        <dbReference type="ARBA" id="ARBA00023002"/>
    </source>
</evidence>
<feature type="transmembrane region" description="Helical" evidence="4">
    <location>
        <begin position="322"/>
        <end position="341"/>
    </location>
</feature>
<protein>
    <submittedName>
        <fullName evidence="6">Aspartyl/asparaginyl beta-hydroxylase domain-containing protein</fullName>
    </submittedName>
</protein>
<reference evidence="6 7" key="1">
    <citation type="submission" date="2022-12" db="EMBL/GenBank/DDBJ databases">
        <title>Two new species, Stenotrophomonas aracearum and Stenotrophomonas oahuensis, isolated from Anthurium (Araceae family) in Hawaii.</title>
        <authorList>
            <person name="Chunag S.C."/>
            <person name="Dobhal S."/>
            <person name="Alvarez A."/>
            <person name="Arif M."/>
        </authorList>
    </citation>
    <scope>NUCLEOTIDE SEQUENCE [LARGE SCALE GENOMIC DNA]</scope>
    <source>
        <strain evidence="6 7">A5586</strain>
    </source>
</reference>
<dbReference type="Proteomes" id="UP001302072">
    <property type="component" value="Chromosome"/>
</dbReference>
<organism evidence="6 7">
    <name type="scientific">Stenotrophomonas oahuensis</name>
    <dbReference type="NCBI Taxonomy" id="3003271"/>
    <lineage>
        <taxon>Bacteria</taxon>
        <taxon>Pseudomonadati</taxon>
        <taxon>Pseudomonadota</taxon>
        <taxon>Gammaproteobacteria</taxon>
        <taxon>Lysobacterales</taxon>
        <taxon>Lysobacteraceae</taxon>
        <taxon>Stenotrophomonas</taxon>
    </lineage>
</organism>
<dbReference type="Pfam" id="PF05118">
    <property type="entry name" value="Asp_Arg_Hydrox"/>
    <property type="match status" value="1"/>
</dbReference>
<dbReference type="EMBL" id="CP115541">
    <property type="protein sequence ID" value="WNH52029.1"/>
    <property type="molecule type" value="Genomic_DNA"/>
</dbReference>
<evidence type="ECO:0000256" key="4">
    <source>
        <dbReference type="SAM" id="Phobius"/>
    </source>
</evidence>
<keyword evidence="2" id="KW-0223">Dioxygenase</keyword>
<keyword evidence="4" id="KW-1133">Transmembrane helix</keyword>
<name>A0ABY9YMA9_9GAMM</name>